<keyword evidence="1" id="KW-0614">Plasmid</keyword>
<organism evidence="1">
    <name type="scientific">uncultured prokaryote</name>
    <dbReference type="NCBI Taxonomy" id="198431"/>
    <lineage>
        <taxon>unclassified sequences</taxon>
        <taxon>environmental samples</taxon>
    </lineage>
</organism>
<dbReference type="EMBL" id="LN853285">
    <property type="protein sequence ID" value="CRY95545.1"/>
    <property type="molecule type" value="Genomic_DNA"/>
</dbReference>
<evidence type="ECO:0000313" key="1">
    <source>
        <dbReference type="EMBL" id="CRY95545.1"/>
    </source>
</evidence>
<proteinExistence type="predicted"/>
<reference evidence="1" key="1">
    <citation type="submission" date="2015-06" db="EMBL/GenBank/DDBJ databases">
        <authorList>
            <person name="Joergensen T."/>
        </authorList>
    </citation>
    <scope>NUCLEOTIDE SEQUENCE</scope>
    <source>
        <plasmid evidence="1">pRGRH0662</plasmid>
    </source>
</reference>
<geneLocation type="plasmid" evidence="1">
    <name>pRGRH0662</name>
</geneLocation>
<sequence length="55" mass="6323">MALASLVSFQEQKQKHKSDYELAKARIFLKAKTHNSQDYRKSNFVKSKSGFSEGE</sequence>
<dbReference type="AlphaFoldDB" id="A0A0H5Q2F3"/>
<name>A0A0H5Q2F3_9ZZZZ</name>
<protein>
    <submittedName>
        <fullName evidence="1">Uncharacterized protein</fullName>
    </submittedName>
</protein>
<reference evidence="1" key="2">
    <citation type="submission" date="2015-07" db="EMBL/GenBank/DDBJ databases">
        <title>Plasmids, circular viruses and viroids from rat gut.</title>
        <authorList>
            <person name="Jorgensen T.J."/>
            <person name="Hansen M.A."/>
            <person name="Xu Z."/>
            <person name="Tabak M.A."/>
            <person name="Sorensen S.J."/>
            <person name="Hansen L.H."/>
        </authorList>
    </citation>
    <scope>NUCLEOTIDE SEQUENCE</scope>
    <source>
        <plasmid evidence="1">pRGRH0662</plasmid>
    </source>
</reference>
<accession>A0A0H5Q2F3</accession>